<dbReference type="EMBL" id="BKCJ010007953">
    <property type="protein sequence ID" value="GEU79816.1"/>
    <property type="molecule type" value="Genomic_DNA"/>
</dbReference>
<comment type="caution">
    <text evidence="2">The sequence shown here is derived from an EMBL/GenBank/DDBJ whole genome shotgun (WGS) entry which is preliminary data.</text>
</comment>
<dbReference type="InterPro" id="IPR055081">
    <property type="entry name" value="NLP1-9_GAF"/>
</dbReference>
<dbReference type="GO" id="GO:0003700">
    <property type="term" value="F:DNA-binding transcription factor activity"/>
    <property type="evidence" value="ECO:0007669"/>
    <property type="project" value="InterPro"/>
</dbReference>
<dbReference type="Pfam" id="PF22922">
    <property type="entry name" value="GAF_NLP"/>
    <property type="match status" value="1"/>
</dbReference>
<gene>
    <name evidence="2" type="ORF">Tci_051794</name>
</gene>
<dbReference type="Pfam" id="PF00564">
    <property type="entry name" value="PB1"/>
    <property type="match status" value="1"/>
</dbReference>
<dbReference type="PROSITE" id="PS51745">
    <property type="entry name" value="PB1"/>
    <property type="match status" value="1"/>
</dbReference>
<dbReference type="PANTHER" id="PTHR32002">
    <property type="entry name" value="PROTEIN NLP8"/>
    <property type="match status" value="1"/>
</dbReference>
<sequence length="794" mass="89765">MDFASESDMKLVLDISTPSESRYLTRLMVFRNEEELSRSESSQTTVTSGFEPRTDNIDRHNKIIQDKIRAALKLLTFREQHVLVQFWSPHVVGKHQLLTSIDQPFGLGVLDEGLLLYRKDSVHNSCIVAKDDEDEDTSPIARVFRRGLPEWTSDVTNYLPKYFPQQECAIRCNLNGYLALPVFDSVTRSCVGVIELLTTSKYSSFAYEVQQVENAMKKTNLTTAQAFDSPNIYVHYEQRQNELQRILSILKTVCETHQLPLAQTWAVSRLSSFASHEDILKMTCNSFDTRCLGKTCMSTASLPFYVPDLGLWSFREACREQHLDKSCSLVGMALLSRGSCFCENVTKLGEEEYPVVHTALMSGLTSCFAIFLHGVESNDDYVLEFFLPLNRDDGKHVHNLVQTLKENIEIVSGFELGDTSSIQVVGSPTEATSLFLCTDHQRTIISCMATTKTNTPKTVSSDSESFVGVVAKTNSTDAVNQLPSKQEFFNSNGGTIMSTKFLAWDDVERNNVNVACTKDNGTIMYNHDVSMYMTNVGEKRNRLKQGSKRKLNSLTMEAIEKHVGKATDEAAKSLGGKSSYLQRSSNVHFGLFSVVLLLVRVKRWSCSIKHHEFSGKWWLCGKHSYLPFKLNSVYQVARVLLSLKRWRNRKLSMHAIHNRDHPAVFESIENPKYKPSIIKPNCHGNWKLAESSPVYASPKHIVSSVISDLKKVTVKATYKDDMIKFQFPTLLGLFELENEVAERINIKNKRIFLKYRDEDDDLILLACDADLRSLLGSSTSNSSVIKLMIVLVDE</sequence>
<dbReference type="SUPFAM" id="SSF54277">
    <property type="entry name" value="CAD &amp; PB1 domains"/>
    <property type="match status" value="1"/>
</dbReference>
<accession>A0A6L2N0U1</accession>
<evidence type="ECO:0000259" key="1">
    <source>
        <dbReference type="PROSITE" id="PS51745"/>
    </source>
</evidence>
<feature type="domain" description="PB1" evidence="1">
    <location>
        <begin position="711"/>
        <end position="792"/>
    </location>
</feature>
<evidence type="ECO:0000313" key="2">
    <source>
        <dbReference type="EMBL" id="GEU79816.1"/>
    </source>
</evidence>
<dbReference type="PANTHER" id="PTHR32002:SF35">
    <property type="entry name" value="PROTEIN NLP6"/>
    <property type="match status" value="1"/>
</dbReference>
<name>A0A6L2N0U1_TANCI</name>
<dbReference type="InterPro" id="IPR045012">
    <property type="entry name" value="NLP"/>
</dbReference>
<dbReference type="InterPro" id="IPR000270">
    <property type="entry name" value="PB1_dom"/>
</dbReference>
<proteinExistence type="predicted"/>
<reference evidence="2" key="1">
    <citation type="journal article" date="2019" name="Sci. Rep.">
        <title>Draft genome of Tanacetum cinerariifolium, the natural source of mosquito coil.</title>
        <authorList>
            <person name="Yamashiro T."/>
            <person name="Shiraishi A."/>
            <person name="Satake H."/>
            <person name="Nakayama K."/>
        </authorList>
    </citation>
    <scope>NUCLEOTIDE SEQUENCE</scope>
</reference>
<organism evidence="2">
    <name type="scientific">Tanacetum cinerariifolium</name>
    <name type="common">Dalmatian daisy</name>
    <name type="synonym">Chrysanthemum cinerariifolium</name>
    <dbReference type="NCBI Taxonomy" id="118510"/>
    <lineage>
        <taxon>Eukaryota</taxon>
        <taxon>Viridiplantae</taxon>
        <taxon>Streptophyta</taxon>
        <taxon>Embryophyta</taxon>
        <taxon>Tracheophyta</taxon>
        <taxon>Spermatophyta</taxon>
        <taxon>Magnoliopsida</taxon>
        <taxon>eudicotyledons</taxon>
        <taxon>Gunneridae</taxon>
        <taxon>Pentapetalae</taxon>
        <taxon>asterids</taxon>
        <taxon>campanulids</taxon>
        <taxon>Asterales</taxon>
        <taxon>Asteraceae</taxon>
        <taxon>Asteroideae</taxon>
        <taxon>Anthemideae</taxon>
        <taxon>Anthemidinae</taxon>
        <taxon>Tanacetum</taxon>
    </lineage>
</organism>
<dbReference type="SMART" id="SM00666">
    <property type="entry name" value="PB1"/>
    <property type="match status" value="1"/>
</dbReference>
<protein>
    <recommendedName>
        <fullName evidence="1">PB1 domain-containing protein</fullName>
    </recommendedName>
</protein>
<dbReference type="Gene3D" id="3.10.20.90">
    <property type="entry name" value="Phosphatidylinositol 3-kinase Catalytic Subunit, Chain A, domain 1"/>
    <property type="match status" value="1"/>
</dbReference>
<dbReference type="AlphaFoldDB" id="A0A6L2N0U1"/>
<dbReference type="InterPro" id="IPR053793">
    <property type="entry name" value="PB1-like"/>
</dbReference>